<sequence length="331" mass="38290">MYLNKLLSSLIVLNIFKHIASDCGCQVNRNSECNDVESTHKYSKEFNKKTSDNNLPPAFDIKNMVMIEGATFEMGTSKPIFEVDHEGPLRNVTVAAFYLDKYEVSNQNFKDFVDRSSYVTEAEKFGDSFMLDMFIPNNELDKYKDVRAVQAPWWVKVDGVNWKHPEGPKSSVEDKWNHPVAHVSWNDAVEYCKYFGKRLPTEAEWEMACRGGLRQKLYPWGNKLNPQNKHWTNIWQGSFPNENTAEDGFISTAPVDHYPPNKFNLYNMAGNVWEWTQDTWLKNDNEKVKKGGSYMCHESYCWRYRCAARSQNTKDSTAGNLGFRCAGDVRM</sequence>
<dbReference type="PANTHER" id="PTHR23150:SF19">
    <property type="entry name" value="FORMYLGLYCINE-GENERATING ENZYME"/>
    <property type="match status" value="1"/>
</dbReference>
<feature type="chain" id="PRO_5033751193" description="Sulfatase-modifying factor enzyme-like domain-containing protein" evidence="2">
    <location>
        <begin position="22"/>
        <end position="331"/>
    </location>
</feature>
<dbReference type="InterPro" id="IPR016187">
    <property type="entry name" value="CTDL_fold"/>
</dbReference>
<evidence type="ECO:0000313" key="4">
    <source>
        <dbReference type="EMBL" id="JAV88358.1"/>
    </source>
</evidence>
<dbReference type="GO" id="GO:0120147">
    <property type="term" value="F:formylglycine-generating oxidase activity"/>
    <property type="evidence" value="ECO:0007669"/>
    <property type="project" value="TreeGrafter"/>
</dbReference>
<proteinExistence type="inferred from homology"/>
<dbReference type="SUPFAM" id="SSF56436">
    <property type="entry name" value="C-type lectin-like"/>
    <property type="match status" value="1"/>
</dbReference>
<gene>
    <name evidence="5" type="ORF">PPYR_06617</name>
</gene>
<keyword evidence="2" id="KW-0732">Signal</keyword>
<protein>
    <recommendedName>
        <fullName evidence="3">Sulfatase-modifying factor enzyme-like domain-containing protein</fullName>
    </recommendedName>
</protein>
<dbReference type="OrthoDB" id="659at2759"/>
<dbReference type="InterPro" id="IPR005532">
    <property type="entry name" value="SUMF_dom"/>
</dbReference>
<feature type="signal peptide" evidence="2">
    <location>
        <begin position="1"/>
        <end position="21"/>
    </location>
</feature>
<evidence type="ECO:0000256" key="2">
    <source>
        <dbReference type="SAM" id="SignalP"/>
    </source>
</evidence>
<dbReference type="PANTHER" id="PTHR23150">
    <property type="entry name" value="SULFATASE MODIFYING FACTOR 1, 2"/>
    <property type="match status" value="1"/>
</dbReference>
<dbReference type="AlphaFoldDB" id="A0A1Y1MT89"/>
<reference evidence="4" key="1">
    <citation type="journal article" date="2016" name="Sci. Rep.">
        <title>Molecular characterization of firefly nuptial gifts: a multi-omics approach sheds light on postcopulatory sexual selection.</title>
        <authorList>
            <person name="Al-Wathiqui N."/>
            <person name="Fallon T.R."/>
            <person name="South A."/>
            <person name="Weng J.K."/>
            <person name="Lewis S.M."/>
        </authorList>
    </citation>
    <scope>NUCLEOTIDE SEQUENCE</scope>
</reference>
<reference evidence="5 6" key="2">
    <citation type="journal article" date="2018" name="Elife">
        <title>Firefly genomes illuminate parallel origins of bioluminescence in beetles.</title>
        <authorList>
            <person name="Fallon T.R."/>
            <person name="Lower S.E."/>
            <person name="Chang C.H."/>
            <person name="Bessho-Uehara M."/>
            <person name="Martin G.J."/>
            <person name="Bewick A.J."/>
            <person name="Behringer M."/>
            <person name="Debat H.J."/>
            <person name="Wong I."/>
            <person name="Day J.C."/>
            <person name="Suvorov A."/>
            <person name="Silva C.J."/>
            <person name="Stanger-Hall K.F."/>
            <person name="Hall D.W."/>
            <person name="Schmitz R.J."/>
            <person name="Nelson D.R."/>
            <person name="Lewis S.M."/>
            <person name="Shigenobu S."/>
            <person name="Bybee S.M."/>
            <person name="Larracuente A.M."/>
            <person name="Oba Y."/>
            <person name="Weng J.K."/>
        </authorList>
    </citation>
    <scope>NUCLEOTIDE SEQUENCE [LARGE SCALE GENOMIC DNA]</scope>
    <source>
        <strain evidence="5">1611_PpyrPB1</strain>
        <tissue evidence="5">Whole body</tissue>
    </source>
</reference>
<dbReference type="GO" id="GO:0005783">
    <property type="term" value="C:endoplasmic reticulum"/>
    <property type="evidence" value="ECO:0007669"/>
    <property type="project" value="TreeGrafter"/>
</dbReference>
<dbReference type="Pfam" id="PF03781">
    <property type="entry name" value="FGE-sulfatase"/>
    <property type="match status" value="1"/>
</dbReference>
<dbReference type="InParanoid" id="A0A1Y1MT89"/>
<dbReference type="EMBL" id="VVIM01000005">
    <property type="protein sequence ID" value="KAB0798737.1"/>
    <property type="molecule type" value="Genomic_DNA"/>
</dbReference>
<evidence type="ECO:0000259" key="3">
    <source>
        <dbReference type="Pfam" id="PF03781"/>
    </source>
</evidence>
<feature type="domain" description="Sulfatase-modifying factor enzyme-like" evidence="3">
    <location>
        <begin position="62"/>
        <end position="326"/>
    </location>
</feature>
<dbReference type="Gene3D" id="3.90.1580.10">
    <property type="entry name" value="paralog of FGE (formylglycine-generating enzyme)"/>
    <property type="match status" value="1"/>
</dbReference>
<dbReference type="InterPro" id="IPR042095">
    <property type="entry name" value="SUMF_sf"/>
</dbReference>
<evidence type="ECO:0000313" key="6">
    <source>
        <dbReference type="Proteomes" id="UP000327044"/>
    </source>
</evidence>
<dbReference type="Proteomes" id="UP000327044">
    <property type="component" value="Unassembled WGS sequence"/>
</dbReference>
<keyword evidence="6" id="KW-1185">Reference proteome</keyword>
<dbReference type="InterPro" id="IPR051043">
    <property type="entry name" value="Sulfatase_Mod_Factor_Kinase"/>
</dbReference>
<name>A0A1Y1MT89_PHOPY</name>
<evidence type="ECO:0000313" key="5">
    <source>
        <dbReference type="EMBL" id="KAB0798737.1"/>
    </source>
</evidence>
<evidence type="ECO:0000256" key="1">
    <source>
        <dbReference type="ARBA" id="ARBA00005310"/>
    </source>
</evidence>
<dbReference type="FunCoup" id="A0A1Y1MT89">
    <property type="interactions" value="440"/>
</dbReference>
<dbReference type="EMBL" id="GEZM01023508">
    <property type="protein sequence ID" value="JAV88358.1"/>
    <property type="molecule type" value="Transcribed_RNA"/>
</dbReference>
<organism evidence="4">
    <name type="scientific">Photinus pyralis</name>
    <name type="common">Common eastern firefly</name>
    <name type="synonym">Lampyris pyralis</name>
    <dbReference type="NCBI Taxonomy" id="7054"/>
    <lineage>
        <taxon>Eukaryota</taxon>
        <taxon>Metazoa</taxon>
        <taxon>Ecdysozoa</taxon>
        <taxon>Arthropoda</taxon>
        <taxon>Hexapoda</taxon>
        <taxon>Insecta</taxon>
        <taxon>Pterygota</taxon>
        <taxon>Neoptera</taxon>
        <taxon>Endopterygota</taxon>
        <taxon>Coleoptera</taxon>
        <taxon>Polyphaga</taxon>
        <taxon>Elateriformia</taxon>
        <taxon>Elateroidea</taxon>
        <taxon>Lampyridae</taxon>
        <taxon>Lampyrinae</taxon>
        <taxon>Photinus</taxon>
    </lineage>
</organism>
<reference evidence="5" key="3">
    <citation type="submission" date="2019-08" db="EMBL/GenBank/DDBJ databases">
        <authorList>
            <consortium name="Photinus pyralis genome working group"/>
            <person name="Fallon T.R."/>
            <person name="Sander Lower S.E."/>
            <person name="Weng J.-K."/>
        </authorList>
    </citation>
    <scope>NUCLEOTIDE SEQUENCE</scope>
    <source>
        <strain evidence="5">1611_PpyrPB1</strain>
        <tissue evidence="5">Whole body</tissue>
    </source>
</reference>
<comment type="similarity">
    <text evidence="1">Belongs to the sulfatase-modifying factor family.</text>
</comment>
<accession>A0A1Y1MT89</accession>